<reference evidence="5" key="1">
    <citation type="journal article" date="2019" name="Int. J. Syst. Evol. Microbiol.">
        <title>The Global Catalogue of Microorganisms (GCM) 10K type strain sequencing project: providing services to taxonomists for standard genome sequencing and annotation.</title>
        <authorList>
            <consortium name="The Broad Institute Genomics Platform"/>
            <consortium name="The Broad Institute Genome Sequencing Center for Infectious Disease"/>
            <person name="Wu L."/>
            <person name="Ma J."/>
        </authorList>
    </citation>
    <scope>NUCLEOTIDE SEQUENCE [LARGE SCALE GENOMIC DNA]</scope>
    <source>
        <strain evidence="5">JCM 17543</strain>
    </source>
</reference>
<dbReference type="SUPFAM" id="SSF53955">
    <property type="entry name" value="Lysozyme-like"/>
    <property type="match status" value="1"/>
</dbReference>
<evidence type="ECO:0000259" key="3">
    <source>
        <dbReference type="Pfam" id="PF01464"/>
    </source>
</evidence>
<protein>
    <recommendedName>
        <fullName evidence="3">Transglycosylase SLT domain-containing protein</fullName>
    </recommendedName>
</protein>
<dbReference type="Gene3D" id="1.10.530.10">
    <property type="match status" value="1"/>
</dbReference>
<feature type="compositionally biased region" description="Polar residues" evidence="2">
    <location>
        <begin position="219"/>
        <end position="234"/>
    </location>
</feature>
<evidence type="ECO:0000256" key="2">
    <source>
        <dbReference type="SAM" id="MobiDB-lite"/>
    </source>
</evidence>
<dbReference type="EMBL" id="BAABBM010000001">
    <property type="protein sequence ID" value="GAA3894148.1"/>
    <property type="molecule type" value="Genomic_DNA"/>
</dbReference>
<comment type="similarity">
    <text evidence="1">Belongs to the virb1 family.</text>
</comment>
<dbReference type="InterPro" id="IPR008258">
    <property type="entry name" value="Transglycosylase_SLT_dom_1"/>
</dbReference>
<dbReference type="RefSeq" id="WP_344698746.1">
    <property type="nucleotide sequence ID" value="NZ_BAABBM010000001.1"/>
</dbReference>
<comment type="caution">
    <text evidence="4">The sequence shown here is derived from an EMBL/GenBank/DDBJ whole genome shotgun (WGS) entry which is preliminary data.</text>
</comment>
<gene>
    <name evidence="4" type="ORF">GCM10022276_11690</name>
</gene>
<evidence type="ECO:0000313" key="4">
    <source>
        <dbReference type="EMBL" id="GAA3894148.1"/>
    </source>
</evidence>
<accession>A0ABP7L4S9</accession>
<dbReference type="Pfam" id="PF01464">
    <property type="entry name" value="SLT"/>
    <property type="match status" value="1"/>
</dbReference>
<evidence type="ECO:0000313" key="5">
    <source>
        <dbReference type="Proteomes" id="UP001500827"/>
    </source>
</evidence>
<feature type="domain" description="Transglycosylase SLT" evidence="3">
    <location>
        <begin position="19"/>
        <end position="65"/>
    </location>
</feature>
<proteinExistence type="inferred from homology"/>
<feature type="region of interest" description="Disordered" evidence="2">
    <location>
        <begin position="207"/>
        <end position="236"/>
    </location>
</feature>
<dbReference type="Proteomes" id="UP001500827">
    <property type="component" value="Unassembled WGS sequence"/>
</dbReference>
<name>A0ABP7L4S9_9SPHN</name>
<dbReference type="InterPro" id="IPR023346">
    <property type="entry name" value="Lysozyme-like_dom_sf"/>
</dbReference>
<keyword evidence="5" id="KW-1185">Reference proteome</keyword>
<organism evidence="4 5">
    <name type="scientific">Sphingomonas limnosediminicola</name>
    <dbReference type="NCBI Taxonomy" id="940133"/>
    <lineage>
        <taxon>Bacteria</taxon>
        <taxon>Pseudomonadati</taxon>
        <taxon>Pseudomonadota</taxon>
        <taxon>Alphaproteobacteria</taxon>
        <taxon>Sphingomonadales</taxon>
        <taxon>Sphingomonadaceae</taxon>
        <taxon>Sphingomonas</taxon>
    </lineage>
</organism>
<sequence>MSVTGAAKPGPSAHVLRSIADASQKTGVSFDYLFNQARSESGFNPAARAPTSSASGLYQFTRQTWLATLDAHGAEHGLGWTVDAIQRLPGGRFAVGDADTRQAILDLRSDPTASAAMAAELASDNGNFLSRELGRDATATDLALAHFLGAEGAAKFLTAFAANPDASAAPLFPEAAAANRAVFYDQGGAPRSLAAIHTRFAAMAGGEAPAQPRPATFHQEVSSETRSSGWSGATPNFEPMPKHLSLSFAQAAYRRLQAMGSGQ</sequence>
<evidence type="ECO:0000256" key="1">
    <source>
        <dbReference type="ARBA" id="ARBA00009387"/>
    </source>
</evidence>